<dbReference type="OrthoDB" id="331645at2759"/>
<dbReference type="Gene3D" id="1.50.40.10">
    <property type="entry name" value="Mitochondrial carrier domain"/>
    <property type="match status" value="1"/>
</dbReference>
<evidence type="ECO:0000256" key="10">
    <source>
        <dbReference type="SAM" id="MobiDB-lite"/>
    </source>
</evidence>
<dbReference type="STRING" id="94643.A0A2A9MLQ9"/>
<feature type="transmembrane region" description="Helical" evidence="11">
    <location>
        <begin position="26"/>
        <end position="49"/>
    </location>
</feature>
<evidence type="ECO:0000256" key="4">
    <source>
        <dbReference type="ARBA" id="ARBA00022692"/>
    </source>
</evidence>
<dbReference type="EMBL" id="NWUJ01000003">
    <property type="protein sequence ID" value="PFH36420.1"/>
    <property type="molecule type" value="Genomic_DNA"/>
</dbReference>
<keyword evidence="5" id="KW-0677">Repeat</keyword>
<keyword evidence="4 8" id="KW-0812">Transmembrane</keyword>
<comment type="subcellular location">
    <subcellularLocation>
        <location evidence="1">Membrane</location>
        <topology evidence="1">Multi-pass membrane protein</topology>
    </subcellularLocation>
</comment>
<evidence type="ECO:0000256" key="2">
    <source>
        <dbReference type="ARBA" id="ARBA00006375"/>
    </source>
</evidence>
<dbReference type="GO" id="GO:0016020">
    <property type="term" value="C:membrane"/>
    <property type="evidence" value="ECO:0007669"/>
    <property type="project" value="UniProtKB-SubCell"/>
</dbReference>
<gene>
    <name evidence="12" type="ORF">BESB_046120</name>
</gene>
<evidence type="ECO:0000256" key="8">
    <source>
        <dbReference type="PROSITE-ProRule" id="PRU00282"/>
    </source>
</evidence>
<evidence type="ECO:0000256" key="5">
    <source>
        <dbReference type="ARBA" id="ARBA00022737"/>
    </source>
</evidence>
<evidence type="ECO:0000256" key="1">
    <source>
        <dbReference type="ARBA" id="ARBA00004141"/>
    </source>
</evidence>
<dbReference type="Proteomes" id="UP000224006">
    <property type="component" value="Chromosome III"/>
</dbReference>
<protein>
    <submittedName>
        <fullName evidence="12">Carrier superfamily protein</fullName>
    </submittedName>
</protein>
<dbReference type="PROSITE" id="PS50920">
    <property type="entry name" value="SOLCAR"/>
    <property type="match status" value="2"/>
</dbReference>
<comment type="caution">
    <text evidence="12">The sequence shown here is derived from an EMBL/GenBank/DDBJ whole genome shotgun (WGS) entry which is preliminary data.</text>
</comment>
<dbReference type="AlphaFoldDB" id="A0A2A9MLQ9"/>
<reference evidence="12 13" key="1">
    <citation type="submission" date="2017-09" db="EMBL/GenBank/DDBJ databases">
        <title>Genome sequencing of Besnoitia besnoiti strain Bb-Ger1.</title>
        <authorList>
            <person name="Schares G."/>
            <person name="Venepally P."/>
            <person name="Lorenzi H.A."/>
        </authorList>
    </citation>
    <scope>NUCLEOTIDE SEQUENCE [LARGE SCALE GENOMIC DNA]</scope>
    <source>
        <strain evidence="12 13">Bb-Ger1</strain>
    </source>
</reference>
<evidence type="ECO:0000256" key="7">
    <source>
        <dbReference type="ARBA" id="ARBA00023136"/>
    </source>
</evidence>
<dbReference type="Pfam" id="PF00153">
    <property type="entry name" value="Mito_carr"/>
    <property type="match status" value="2"/>
</dbReference>
<feature type="transmembrane region" description="Helical" evidence="11">
    <location>
        <begin position="481"/>
        <end position="504"/>
    </location>
</feature>
<evidence type="ECO:0000256" key="6">
    <source>
        <dbReference type="ARBA" id="ARBA00022989"/>
    </source>
</evidence>
<organism evidence="12 13">
    <name type="scientific">Besnoitia besnoiti</name>
    <name type="common">Apicomplexan protozoan</name>
    <dbReference type="NCBI Taxonomy" id="94643"/>
    <lineage>
        <taxon>Eukaryota</taxon>
        <taxon>Sar</taxon>
        <taxon>Alveolata</taxon>
        <taxon>Apicomplexa</taxon>
        <taxon>Conoidasida</taxon>
        <taxon>Coccidia</taxon>
        <taxon>Eucoccidiorida</taxon>
        <taxon>Eimeriorina</taxon>
        <taxon>Sarcocystidae</taxon>
        <taxon>Besnoitia</taxon>
    </lineage>
</organism>
<feature type="repeat" description="Solcar" evidence="8">
    <location>
        <begin position="328"/>
        <end position="410"/>
    </location>
</feature>
<feature type="compositionally biased region" description="Low complexity" evidence="10">
    <location>
        <begin position="141"/>
        <end position="190"/>
    </location>
</feature>
<dbReference type="PANTHER" id="PTHR45667">
    <property type="entry name" value="S-ADENOSYLMETHIONINE MITOCHONDRIAL CARRIER PROTEIN"/>
    <property type="match status" value="1"/>
</dbReference>
<keyword evidence="13" id="KW-1185">Reference proteome</keyword>
<keyword evidence="3 9" id="KW-0813">Transport</keyword>
<feature type="region of interest" description="Disordered" evidence="10">
    <location>
        <begin position="141"/>
        <end position="197"/>
    </location>
</feature>
<evidence type="ECO:0000256" key="9">
    <source>
        <dbReference type="RuleBase" id="RU000488"/>
    </source>
</evidence>
<dbReference type="InterPro" id="IPR023395">
    <property type="entry name" value="MCP_dom_sf"/>
</dbReference>
<evidence type="ECO:0000313" key="13">
    <source>
        <dbReference type="Proteomes" id="UP000224006"/>
    </source>
</evidence>
<feature type="compositionally biased region" description="Low complexity" evidence="10">
    <location>
        <begin position="74"/>
        <end position="123"/>
    </location>
</feature>
<comment type="similarity">
    <text evidence="2 9">Belongs to the mitochondrial carrier (TC 2.A.29) family.</text>
</comment>
<feature type="region of interest" description="Disordered" evidence="10">
    <location>
        <begin position="55"/>
        <end position="123"/>
    </location>
</feature>
<feature type="compositionally biased region" description="Polar residues" evidence="10">
    <location>
        <begin position="60"/>
        <end position="73"/>
    </location>
</feature>
<dbReference type="GeneID" id="40309542"/>
<accession>A0A2A9MLQ9</accession>
<name>A0A2A9MLQ9_BESBE</name>
<feature type="transmembrane region" description="Helical" evidence="11">
    <location>
        <begin position="289"/>
        <end position="310"/>
    </location>
</feature>
<evidence type="ECO:0000256" key="11">
    <source>
        <dbReference type="SAM" id="Phobius"/>
    </source>
</evidence>
<dbReference type="KEGG" id="bbes:BESB_046120"/>
<dbReference type="InterPro" id="IPR018108">
    <property type="entry name" value="MCP_transmembrane"/>
</dbReference>
<dbReference type="SUPFAM" id="SSF103506">
    <property type="entry name" value="Mitochondrial carrier"/>
    <property type="match status" value="1"/>
</dbReference>
<keyword evidence="7 8" id="KW-0472">Membrane</keyword>
<evidence type="ECO:0000256" key="3">
    <source>
        <dbReference type="ARBA" id="ARBA00022448"/>
    </source>
</evidence>
<dbReference type="VEuPathDB" id="ToxoDB:BESB_046120"/>
<keyword evidence="6 11" id="KW-1133">Transmembrane helix</keyword>
<evidence type="ECO:0000313" key="12">
    <source>
        <dbReference type="EMBL" id="PFH36420.1"/>
    </source>
</evidence>
<feature type="repeat" description="Solcar" evidence="8">
    <location>
        <begin position="423"/>
        <end position="510"/>
    </location>
</feature>
<dbReference type="RefSeq" id="XP_029220429.1">
    <property type="nucleotide sequence ID" value="XM_029363063.1"/>
</dbReference>
<sequence length="571" mass="59005">MESGSEFCKLGKSLDPGVSYFTDASWANLLAGGCTGLFVDAVLFPLDVFKTRKQAETSRCRQANPSTAFSHPRSSQTGAASGLSAATSAAGTTCTPTSTPTAGSAAAELRSQPSSASSSRSSNTSSASATLFAVSGGAAAHSHAPANSSRQSQPFCASSSSSPSSSSTAGKAGASAQSSSVLSQSPHESQNANGGRGLNSVAALQATRTVASGGCSGFHTGLVAASEATGLNCVLEKRGKIPTAAASSVLRASGAGGQHCSDRPKLATSFFPSRLSGGFGIFSRMIHRYYPGFGALAVGTFPSSALFFVTYEGSKQFLAKQEAGQRLSPALTYVVCSTVAEFASCCVRTPFEMLKQQMQLGMHLTTTGAIQAIWRRDGWQGFFVGFNATIVRDLPFVGVEMALWEYLKKYFCSMPGVSDSAALTSISSGLAGLLAGGGAAVATTPLDVVKTRLMTQEEGRYQYRGYFDCFSSILRREGPGALFLGLKLRVIWVALGGALFFGGYDAFKSIYLRMLTGKRSALPNTAGYSSSTKGDTGFGVGVAGEALRVEGELNATEGRAAVATLAAETQE</sequence>
<proteinExistence type="inferred from homology"/>